<dbReference type="InterPro" id="IPR036388">
    <property type="entry name" value="WH-like_DNA-bd_sf"/>
</dbReference>
<keyword evidence="1" id="KW-0805">Transcription regulation</keyword>
<evidence type="ECO:0000313" key="6">
    <source>
        <dbReference type="EMBL" id="QDU33294.1"/>
    </source>
</evidence>
<feature type="domain" description="HTH gntR-type" evidence="4">
    <location>
        <begin position="6"/>
        <end position="63"/>
    </location>
</feature>
<dbReference type="InterPro" id="IPR000524">
    <property type="entry name" value="Tscrpt_reg_HTH_GntR"/>
</dbReference>
<gene>
    <name evidence="6" type="ORF">KS4_13400</name>
</gene>
<dbReference type="Gene3D" id="3.40.50.2300">
    <property type="match status" value="2"/>
</dbReference>
<keyword evidence="3" id="KW-0804">Transcription</keyword>
<evidence type="ECO:0000256" key="2">
    <source>
        <dbReference type="ARBA" id="ARBA00023125"/>
    </source>
</evidence>
<dbReference type="RefSeq" id="WP_145076194.1">
    <property type="nucleotide sequence ID" value="NZ_CP036425.1"/>
</dbReference>
<organism evidence="6 7">
    <name type="scientific">Poriferisphaera corsica</name>
    <dbReference type="NCBI Taxonomy" id="2528020"/>
    <lineage>
        <taxon>Bacteria</taxon>
        <taxon>Pseudomonadati</taxon>
        <taxon>Planctomycetota</taxon>
        <taxon>Phycisphaerae</taxon>
        <taxon>Phycisphaerales</taxon>
        <taxon>Phycisphaeraceae</taxon>
        <taxon>Poriferisphaera</taxon>
    </lineage>
</organism>
<dbReference type="AlphaFoldDB" id="A0A517YSW3"/>
<evidence type="ECO:0000259" key="5">
    <source>
        <dbReference type="Pfam" id="PF13377"/>
    </source>
</evidence>
<name>A0A517YSW3_9BACT</name>
<proteinExistence type="predicted"/>
<evidence type="ECO:0000256" key="3">
    <source>
        <dbReference type="ARBA" id="ARBA00023163"/>
    </source>
</evidence>
<dbReference type="GO" id="GO:0000976">
    <property type="term" value="F:transcription cis-regulatory region binding"/>
    <property type="evidence" value="ECO:0007669"/>
    <property type="project" value="TreeGrafter"/>
</dbReference>
<protein>
    <submittedName>
        <fullName evidence="6">Lac repressor</fullName>
    </submittedName>
</protein>
<dbReference type="GO" id="GO:0003700">
    <property type="term" value="F:DNA-binding transcription factor activity"/>
    <property type="evidence" value="ECO:0007669"/>
    <property type="project" value="InterPro"/>
</dbReference>
<dbReference type="SUPFAM" id="SSF46785">
    <property type="entry name" value="Winged helix' DNA-binding domain"/>
    <property type="match status" value="1"/>
</dbReference>
<feature type="domain" description="Transcriptional regulator LacI/GalR-like sensor" evidence="5">
    <location>
        <begin position="201"/>
        <end position="310"/>
    </location>
</feature>
<dbReference type="InterPro" id="IPR046335">
    <property type="entry name" value="LacI/GalR-like_sensor"/>
</dbReference>
<dbReference type="PANTHER" id="PTHR30146:SF109">
    <property type="entry name" value="HTH-TYPE TRANSCRIPTIONAL REGULATOR GALS"/>
    <property type="match status" value="1"/>
</dbReference>
<dbReference type="Gene3D" id="1.10.10.10">
    <property type="entry name" value="Winged helix-like DNA-binding domain superfamily/Winged helix DNA-binding domain"/>
    <property type="match status" value="1"/>
</dbReference>
<sequence>MAPKPKYQEVVKIITRRINAGDYCLKSLPGERRIADITGVSYMTARKAVNELLNTGVLERQDNGTLNIHPHYNRKLGKTHVVLLYPSYPSHHLNQCRTLISDNLADQDAAIRPMQYTHWDDPIILEALDNAHGVILIANTEPITQNVLNELNSNNHKVVIFDSDFTQHNIPSIQMFPEQHLLMLFDKIAKKWGSNIDLLNTQGHDVEIQRRLRIWQQWASSQGINTQIWDDPSPAFTDSRERSYKFMKRITQEKLSSANAFICTTQDVAVGAIRACHDIKINIGKDLAIAAFNIGSDSRYFYPSITGLDFPDIHNQLLTCLKWFSSSEKDWNQPLLLASDIPQLFLCESTGH</sequence>
<evidence type="ECO:0000259" key="4">
    <source>
        <dbReference type="Pfam" id="PF00392"/>
    </source>
</evidence>
<keyword evidence="7" id="KW-1185">Reference proteome</keyword>
<reference evidence="6 7" key="1">
    <citation type="submission" date="2019-02" db="EMBL/GenBank/DDBJ databases">
        <title>Deep-cultivation of Planctomycetes and their phenomic and genomic characterization uncovers novel biology.</title>
        <authorList>
            <person name="Wiegand S."/>
            <person name="Jogler M."/>
            <person name="Boedeker C."/>
            <person name="Pinto D."/>
            <person name="Vollmers J."/>
            <person name="Rivas-Marin E."/>
            <person name="Kohn T."/>
            <person name="Peeters S.H."/>
            <person name="Heuer A."/>
            <person name="Rast P."/>
            <person name="Oberbeckmann S."/>
            <person name="Bunk B."/>
            <person name="Jeske O."/>
            <person name="Meyerdierks A."/>
            <person name="Storesund J.E."/>
            <person name="Kallscheuer N."/>
            <person name="Luecker S."/>
            <person name="Lage O.M."/>
            <person name="Pohl T."/>
            <person name="Merkel B.J."/>
            <person name="Hornburger P."/>
            <person name="Mueller R.-W."/>
            <person name="Bruemmer F."/>
            <person name="Labrenz M."/>
            <person name="Spormann A.M."/>
            <person name="Op den Camp H."/>
            <person name="Overmann J."/>
            <person name="Amann R."/>
            <person name="Jetten M.S.M."/>
            <person name="Mascher T."/>
            <person name="Medema M.H."/>
            <person name="Devos D.P."/>
            <person name="Kaster A.-K."/>
            <person name="Ovreas L."/>
            <person name="Rohde M."/>
            <person name="Galperin M.Y."/>
            <person name="Jogler C."/>
        </authorList>
    </citation>
    <scope>NUCLEOTIDE SEQUENCE [LARGE SCALE GENOMIC DNA]</scope>
    <source>
        <strain evidence="6 7">KS4</strain>
    </source>
</reference>
<evidence type="ECO:0000313" key="7">
    <source>
        <dbReference type="Proteomes" id="UP000317369"/>
    </source>
</evidence>
<dbReference type="Pfam" id="PF00392">
    <property type="entry name" value="GntR"/>
    <property type="match status" value="1"/>
</dbReference>
<dbReference type="Pfam" id="PF13377">
    <property type="entry name" value="Peripla_BP_3"/>
    <property type="match status" value="1"/>
</dbReference>
<dbReference type="EMBL" id="CP036425">
    <property type="protein sequence ID" value="QDU33294.1"/>
    <property type="molecule type" value="Genomic_DNA"/>
</dbReference>
<dbReference type="KEGG" id="pcor:KS4_13400"/>
<dbReference type="PANTHER" id="PTHR30146">
    <property type="entry name" value="LACI-RELATED TRANSCRIPTIONAL REPRESSOR"/>
    <property type="match status" value="1"/>
</dbReference>
<dbReference type="SUPFAM" id="SSF53822">
    <property type="entry name" value="Periplasmic binding protein-like I"/>
    <property type="match status" value="1"/>
</dbReference>
<dbReference type="Proteomes" id="UP000317369">
    <property type="component" value="Chromosome"/>
</dbReference>
<evidence type="ECO:0000256" key="1">
    <source>
        <dbReference type="ARBA" id="ARBA00023015"/>
    </source>
</evidence>
<dbReference type="InterPro" id="IPR036390">
    <property type="entry name" value="WH_DNA-bd_sf"/>
</dbReference>
<dbReference type="InterPro" id="IPR028082">
    <property type="entry name" value="Peripla_BP_I"/>
</dbReference>
<accession>A0A517YSW3</accession>
<dbReference type="OrthoDB" id="9808698at2"/>
<keyword evidence="2" id="KW-0238">DNA-binding</keyword>